<dbReference type="InterPro" id="IPR018060">
    <property type="entry name" value="HTH_AraC"/>
</dbReference>
<evidence type="ECO:0000313" key="6">
    <source>
        <dbReference type="Proteomes" id="UP000240357"/>
    </source>
</evidence>
<organism evidence="5 6">
    <name type="scientific">Adhaeribacter arboris</name>
    <dbReference type="NCBI Taxonomy" id="2072846"/>
    <lineage>
        <taxon>Bacteria</taxon>
        <taxon>Pseudomonadati</taxon>
        <taxon>Bacteroidota</taxon>
        <taxon>Cytophagia</taxon>
        <taxon>Cytophagales</taxon>
        <taxon>Hymenobacteraceae</taxon>
        <taxon>Adhaeribacter</taxon>
    </lineage>
</organism>
<dbReference type="Gene3D" id="1.10.10.60">
    <property type="entry name" value="Homeodomain-like"/>
    <property type="match status" value="2"/>
</dbReference>
<dbReference type="GO" id="GO:0003700">
    <property type="term" value="F:DNA-binding transcription factor activity"/>
    <property type="evidence" value="ECO:0007669"/>
    <property type="project" value="InterPro"/>
</dbReference>
<dbReference type="SMART" id="SM00342">
    <property type="entry name" value="HTH_ARAC"/>
    <property type="match status" value="1"/>
</dbReference>
<dbReference type="SUPFAM" id="SSF46689">
    <property type="entry name" value="Homeodomain-like"/>
    <property type="match status" value="2"/>
</dbReference>
<dbReference type="AlphaFoldDB" id="A0A2T2YEW6"/>
<reference evidence="5 6" key="1">
    <citation type="submission" date="2018-03" db="EMBL/GenBank/DDBJ databases">
        <title>Adhaeribacter sp. HMF7605 Genome sequencing and assembly.</title>
        <authorList>
            <person name="Kang H."/>
            <person name="Kang J."/>
            <person name="Cha I."/>
            <person name="Kim H."/>
            <person name="Joh K."/>
        </authorList>
    </citation>
    <scope>NUCLEOTIDE SEQUENCE [LARGE SCALE GENOMIC DNA]</scope>
    <source>
        <strain evidence="5 6">HMF7605</strain>
    </source>
</reference>
<keyword evidence="3" id="KW-0804">Transcription</keyword>
<dbReference type="Gene3D" id="2.60.120.10">
    <property type="entry name" value="Jelly Rolls"/>
    <property type="match status" value="1"/>
</dbReference>
<dbReference type="PROSITE" id="PS00041">
    <property type="entry name" value="HTH_ARAC_FAMILY_1"/>
    <property type="match status" value="1"/>
</dbReference>
<evidence type="ECO:0000256" key="1">
    <source>
        <dbReference type="ARBA" id="ARBA00023015"/>
    </source>
</evidence>
<comment type="caution">
    <text evidence="5">The sequence shown here is derived from an EMBL/GenBank/DDBJ whole genome shotgun (WGS) entry which is preliminary data.</text>
</comment>
<proteinExistence type="predicted"/>
<dbReference type="OrthoDB" id="792101at2"/>
<accession>A0A2T2YEW6</accession>
<dbReference type="PROSITE" id="PS01124">
    <property type="entry name" value="HTH_ARAC_FAMILY_2"/>
    <property type="match status" value="1"/>
</dbReference>
<gene>
    <name evidence="5" type="ORF">AHMF7605_11260</name>
</gene>
<evidence type="ECO:0000256" key="2">
    <source>
        <dbReference type="ARBA" id="ARBA00023125"/>
    </source>
</evidence>
<dbReference type="InterPro" id="IPR014710">
    <property type="entry name" value="RmlC-like_jellyroll"/>
</dbReference>
<name>A0A2T2YEW6_9BACT</name>
<dbReference type="InterPro" id="IPR018062">
    <property type="entry name" value="HTH_AraC-typ_CS"/>
</dbReference>
<dbReference type="EMBL" id="PYFT01000001">
    <property type="protein sequence ID" value="PSR54056.1"/>
    <property type="molecule type" value="Genomic_DNA"/>
</dbReference>
<dbReference type="Proteomes" id="UP000240357">
    <property type="component" value="Unassembled WGS sequence"/>
</dbReference>
<evidence type="ECO:0000256" key="3">
    <source>
        <dbReference type="ARBA" id="ARBA00023163"/>
    </source>
</evidence>
<keyword evidence="6" id="KW-1185">Reference proteome</keyword>
<dbReference type="RefSeq" id="WP_106929338.1">
    <property type="nucleotide sequence ID" value="NZ_PYFT01000001.1"/>
</dbReference>
<keyword evidence="2" id="KW-0238">DNA-binding</keyword>
<keyword evidence="1" id="KW-0805">Transcription regulation</keyword>
<dbReference type="InterPro" id="IPR011051">
    <property type="entry name" value="RmlC_Cupin_sf"/>
</dbReference>
<evidence type="ECO:0000313" key="5">
    <source>
        <dbReference type="EMBL" id="PSR54056.1"/>
    </source>
</evidence>
<evidence type="ECO:0000259" key="4">
    <source>
        <dbReference type="PROSITE" id="PS01124"/>
    </source>
</evidence>
<sequence length="297" mass="34321">MHPLYLKKNTKSFEQSFQMQHARVPHTYDTWHCHQELELNAIIKGTGTRFIGDHVGAFSDGDMVLVGSNLPHVWKNDKEYYQGQDTLYAELMNFFFLEDFAGKELFQLPELQPIQNLLQRASQGIRIYGKTSETIQRKMKKIFRLTAGERVITLMQILNIIAHSDEVELLASPGFINSYQANNTSRINKVYDFIMNNFLEEITLEQVAEVASMNVTAFCRYFKRVTKKSFVQFLNEIRIGYACKLLLDEKLTVSQICYESGFNNLSNFNKHFKAATKHTPQHYKLQHQSSVGNKGLS</sequence>
<dbReference type="PANTHER" id="PTHR43280">
    <property type="entry name" value="ARAC-FAMILY TRANSCRIPTIONAL REGULATOR"/>
    <property type="match status" value="1"/>
</dbReference>
<feature type="domain" description="HTH araC/xylS-type" evidence="4">
    <location>
        <begin position="188"/>
        <end position="286"/>
    </location>
</feature>
<dbReference type="PANTHER" id="PTHR43280:SF27">
    <property type="entry name" value="TRANSCRIPTIONAL REGULATOR MTLR"/>
    <property type="match status" value="1"/>
</dbReference>
<dbReference type="Pfam" id="PF12833">
    <property type="entry name" value="HTH_18"/>
    <property type="match status" value="1"/>
</dbReference>
<dbReference type="CDD" id="cd06976">
    <property type="entry name" value="cupin_MtlR-like_N"/>
    <property type="match status" value="1"/>
</dbReference>
<dbReference type="GO" id="GO:0043565">
    <property type="term" value="F:sequence-specific DNA binding"/>
    <property type="evidence" value="ECO:0007669"/>
    <property type="project" value="InterPro"/>
</dbReference>
<dbReference type="InterPro" id="IPR009057">
    <property type="entry name" value="Homeodomain-like_sf"/>
</dbReference>
<dbReference type="SUPFAM" id="SSF51182">
    <property type="entry name" value="RmlC-like cupins"/>
    <property type="match status" value="1"/>
</dbReference>
<protein>
    <submittedName>
        <fullName evidence="5">AraC family transcriptional regulator</fullName>
    </submittedName>
</protein>